<name>A0A7T8GWZ4_CALRO</name>
<keyword evidence="2" id="KW-1185">Reference proteome</keyword>
<dbReference type="EMBL" id="CP045903">
    <property type="protein sequence ID" value="QQP38970.1"/>
    <property type="molecule type" value="Genomic_DNA"/>
</dbReference>
<proteinExistence type="predicted"/>
<reference evidence="2" key="1">
    <citation type="submission" date="2021-01" db="EMBL/GenBank/DDBJ databases">
        <title>Caligus Genome Assembly.</title>
        <authorList>
            <person name="Gallardo-Escarate C."/>
        </authorList>
    </citation>
    <scope>NUCLEOTIDE SEQUENCE [LARGE SCALE GENOMIC DNA]</scope>
</reference>
<dbReference type="AlphaFoldDB" id="A0A7T8GWZ4"/>
<evidence type="ECO:0000313" key="2">
    <source>
        <dbReference type="Proteomes" id="UP000595437"/>
    </source>
</evidence>
<sequence length="51" mass="6088">MDPELSVLLWSPSTYKFVEAEEPLVKEEFEEIFKAEPIDDFLTHRMRFGHC</sequence>
<accession>A0A7T8GWZ4</accession>
<gene>
    <name evidence="1" type="ORF">FKW44_019701</name>
</gene>
<dbReference type="Proteomes" id="UP000595437">
    <property type="component" value="Chromosome 14"/>
</dbReference>
<protein>
    <submittedName>
        <fullName evidence="1">Uncharacterized protein</fullName>
    </submittedName>
</protein>
<evidence type="ECO:0000313" key="1">
    <source>
        <dbReference type="EMBL" id="QQP38970.1"/>
    </source>
</evidence>
<organism evidence="1 2">
    <name type="scientific">Caligus rogercresseyi</name>
    <name type="common">Sea louse</name>
    <dbReference type="NCBI Taxonomy" id="217165"/>
    <lineage>
        <taxon>Eukaryota</taxon>
        <taxon>Metazoa</taxon>
        <taxon>Ecdysozoa</taxon>
        <taxon>Arthropoda</taxon>
        <taxon>Crustacea</taxon>
        <taxon>Multicrustacea</taxon>
        <taxon>Hexanauplia</taxon>
        <taxon>Copepoda</taxon>
        <taxon>Siphonostomatoida</taxon>
        <taxon>Caligidae</taxon>
        <taxon>Caligus</taxon>
    </lineage>
</organism>